<keyword evidence="6 9" id="KW-0472">Membrane</keyword>
<dbReference type="InterPro" id="IPR036721">
    <property type="entry name" value="RCK_C_sf"/>
</dbReference>
<evidence type="ECO:0000256" key="8">
    <source>
        <dbReference type="SAM" id="MobiDB-lite"/>
    </source>
</evidence>
<feature type="transmembrane region" description="Helical" evidence="9">
    <location>
        <begin position="334"/>
        <end position="355"/>
    </location>
</feature>
<dbReference type="Gene3D" id="1.10.3080.10">
    <property type="entry name" value="Clc chloride channel"/>
    <property type="match status" value="1"/>
</dbReference>
<feature type="transmembrane region" description="Helical" evidence="9">
    <location>
        <begin position="219"/>
        <end position="243"/>
    </location>
</feature>
<evidence type="ECO:0000256" key="2">
    <source>
        <dbReference type="ARBA" id="ARBA00022448"/>
    </source>
</evidence>
<sequence length="627" mass="67930">MRETHRITKENCIIVVKQLFHSQTTPRMLTRRIEHSMRTVQFDCAVAGLFVGISAGVLISAYRYALHTAEHMVNQAHVLVQTYPSLVVLLVIACAALGLFVNWLIKLEPLTSGSGIPQVNVELQGYIHSSWWKVASLKFIEGISCAFAGLSLGREGPSVQLGAMCGSAISRLTHRHISQSHLLISCGAAAGMSAAFHAPLTGCLFALEEMHRSFNAPLLVAAWIASISADYVSSTLLGVAPVLRFDIVRELSHSYYLLVILFGVVCGLLGCVHNAWMFFLSEKVFKPIDRTYPGLVRIFVFVASAGVIYAVPMLCCGGDAIFSFLANPHAAHPIWLLLALLIGKFFCTSVCFSSQAPGGTLFPLCTFGALIGAIYALVAYEAVGLSDVYVINFIVLGIAGMFASVIRAPICAAVLAFELTGTLDSLLAVSIVAIVSYLCANACRVDGFFEHLTQKYAARIRQQRREEHMPHVRSANLSAASDQPAETTSGSSKVGSSSNSSSESRSIVREVNAHNEHQSNAHTQAPAGAAITPETPQRDIRGHMLVENMTIGLYSALDGCALRDTQLPAYVRVVLIVRHGENVLPQGSTVLQHGDDVLFVWPREHEHSVRVQLTRLVQTTFTSDTNA</sequence>
<dbReference type="SUPFAM" id="SSF116726">
    <property type="entry name" value="TrkA C-terminal domain-like"/>
    <property type="match status" value="1"/>
</dbReference>
<feature type="transmembrane region" description="Helical" evidence="9">
    <location>
        <begin position="255"/>
        <end position="278"/>
    </location>
</feature>
<keyword evidence="4 9" id="KW-1133">Transmembrane helix</keyword>
<feature type="transmembrane region" description="Helical" evidence="9">
    <location>
        <begin position="423"/>
        <end position="440"/>
    </location>
</feature>
<feature type="transmembrane region" description="Helical" evidence="9">
    <location>
        <begin position="390"/>
        <end position="417"/>
    </location>
</feature>
<dbReference type="InterPro" id="IPR001807">
    <property type="entry name" value="ClC"/>
</dbReference>
<dbReference type="PANTHER" id="PTHR45711">
    <property type="entry name" value="CHLORIDE CHANNEL PROTEIN"/>
    <property type="match status" value="1"/>
</dbReference>
<evidence type="ECO:0000256" key="7">
    <source>
        <dbReference type="ARBA" id="ARBA00023214"/>
    </source>
</evidence>
<organism evidence="11 12">
    <name type="scientific">Fannyhessea vaginae PB189-T1-4</name>
    <dbReference type="NCBI Taxonomy" id="866774"/>
    <lineage>
        <taxon>Bacteria</taxon>
        <taxon>Bacillati</taxon>
        <taxon>Actinomycetota</taxon>
        <taxon>Coriobacteriia</taxon>
        <taxon>Coriobacteriales</taxon>
        <taxon>Atopobiaceae</taxon>
        <taxon>Fannyhessea</taxon>
    </lineage>
</organism>
<dbReference type="PANTHER" id="PTHR45711:SF6">
    <property type="entry name" value="CHLORIDE CHANNEL PROTEIN"/>
    <property type="match status" value="1"/>
</dbReference>
<keyword evidence="3 9" id="KW-0812">Transmembrane</keyword>
<dbReference type="Pfam" id="PF00654">
    <property type="entry name" value="Voltage_CLC"/>
    <property type="match status" value="1"/>
</dbReference>
<keyword evidence="2" id="KW-0813">Transport</keyword>
<dbReference type="InterPro" id="IPR006037">
    <property type="entry name" value="RCK_C"/>
</dbReference>
<evidence type="ECO:0000256" key="9">
    <source>
        <dbReference type="SAM" id="Phobius"/>
    </source>
</evidence>
<evidence type="ECO:0000259" key="10">
    <source>
        <dbReference type="PROSITE" id="PS51202"/>
    </source>
</evidence>
<dbReference type="CDD" id="cd01031">
    <property type="entry name" value="EriC"/>
    <property type="match status" value="1"/>
</dbReference>
<feature type="compositionally biased region" description="Polar residues" evidence="8">
    <location>
        <begin position="475"/>
        <end position="488"/>
    </location>
</feature>
<evidence type="ECO:0000256" key="5">
    <source>
        <dbReference type="ARBA" id="ARBA00023065"/>
    </source>
</evidence>
<feature type="compositionally biased region" description="Basic and acidic residues" evidence="8">
    <location>
        <begin position="506"/>
        <end position="519"/>
    </location>
</feature>
<protein>
    <submittedName>
        <fullName evidence="11">Chloride transporter, ClC family</fullName>
    </submittedName>
</protein>
<dbReference type="Gene3D" id="3.30.70.1450">
    <property type="entry name" value="Regulator of K+ conductance, C-terminal domain"/>
    <property type="match status" value="1"/>
</dbReference>
<feature type="compositionally biased region" description="Low complexity" evidence="8">
    <location>
        <begin position="489"/>
        <end position="505"/>
    </location>
</feature>
<feature type="region of interest" description="Disordered" evidence="8">
    <location>
        <begin position="463"/>
        <end position="536"/>
    </location>
</feature>
<dbReference type="Pfam" id="PF02080">
    <property type="entry name" value="TrkA_C"/>
    <property type="match status" value="1"/>
</dbReference>
<dbReference type="Proteomes" id="UP000004431">
    <property type="component" value="Unassembled WGS sequence"/>
</dbReference>
<dbReference type="EMBL" id="AEDQ01000030">
    <property type="protein sequence ID" value="EFL43746.1"/>
    <property type="molecule type" value="Genomic_DNA"/>
</dbReference>
<dbReference type="PROSITE" id="PS51202">
    <property type="entry name" value="RCK_C"/>
    <property type="match status" value="1"/>
</dbReference>
<feature type="domain" description="RCK C-terminal" evidence="10">
    <location>
        <begin position="534"/>
        <end position="615"/>
    </location>
</feature>
<evidence type="ECO:0000256" key="6">
    <source>
        <dbReference type="ARBA" id="ARBA00023136"/>
    </source>
</evidence>
<dbReference type="InterPro" id="IPR014743">
    <property type="entry name" value="Cl-channel_core"/>
</dbReference>
<evidence type="ECO:0000313" key="12">
    <source>
        <dbReference type="Proteomes" id="UP000004431"/>
    </source>
</evidence>
<keyword evidence="12" id="KW-1185">Reference proteome</keyword>
<gene>
    <name evidence="11" type="ORF">HMPREF9248_0165</name>
</gene>
<evidence type="ECO:0000256" key="4">
    <source>
        <dbReference type="ARBA" id="ARBA00022989"/>
    </source>
</evidence>
<feature type="transmembrane region" description="Helical" evidence="9">
    <location>
        <begin position="361"/>
        <end position="383"/>
    </location>
</feature>
<reference evidence="11 12" key="1">
    <citation type="submission" date="2010-08" db="EMBL/GenBank/DDBJ databases">
        <authorList>
            <person name="Durkin A.S."/>
            <person name="Madupu R."/>
            <person name="Torralba M."/>
            <person name="Gillis M."/>
            <person name="Methe B."/>
            <person name="Sutton G."/>
            <person name="Nelson K.E."/>
        </authorList>
    </citation>
    <scope>NUCLEOTIDE SEQUENCE [LARGE SCALE GENOMIC DNA]</scope>
    <source>
        <strain evidence="11 12">PB189-T1-4</strain>
    </source>
</reference>
<keyword evidence="5" id="KW-0406">Ion transport</keyword>
<keyword evidence="7" id="KW-0868">Chloride</keyword>
<feature type="transmembrane region" description="Helical" evidence="9">
    <location>
        <begin position="40"/>
        <end position="62"/>
    </location>
</feature>
<evidence type="ECO:0000256" key="3">
    <source>
        <dbReference type="ARBA" id="ARBA00022692"/>
    </source>
</evidence>
<comment type="subcellular location">
    <subcellularLocation>
        <location evidence="1">Membrane</location>
        <topology evidence="1">Multi-pass membrane protein</topology>
    </subcellularLocation>
</comment>
<proteinExistence type="predicted"/>
<name>A0ABN0AZ03_9ACTN</name>
<accession>A0ABN0AZ03</accession>
<evidence type="ECO:0000256" key="1">
    <source>
        <dbReference type="ARBA" id="ARBA00004141"/>
    </source>
</evidence>
<comment type="caution">
    <text evidence="11">The sequence shown here is derived from an EMBL/GenBank/DDBJ whole genome shotgun (WGS) entry which is preliminary data.</text>
</comment>
<feature type="transmembrane region" description="Helical" evidence="9">
    <location>
        <begin position="298"/>
        <end position="322"/>
    </location>
</feature>
<dbReference type="SUPFAM" id="SSF81340">
    <property type="entry name" value="Clc chloride channel"/>
    <property type="match status" value="1"/>
</dbReference>
<evidence type="ECO:0000313" key="11">
    <source>
        <dbReference type="EMBL" id="EFL43746.1"/>
    </source>
</evidence>
<feature type="transmembrane region" description="Helical" evidence="9">
    <location>
        <begin position="82"/>
        <end position="105"/>
    </location>
</feature>
<dbReference type="PRINTS" id="PR00762">
    <property type="entry name" value="CLCHANNEL"/>
</dbReference>